<feature type="chain" id="PRO_5023039620" description="Porin family protein" evidence="1">
    <location>
        <begin position="27"/>
        <end position="207"/>
    </location>
</feature>
<protein>
    <recommendedName>
        <fullName evidence="4">Porin family protein</fullName>
    </recommendedName>
</protein>
<dbReference type="AlphaFoldDB" id="A0A5C6S769"/>
<proteinExistence type="predicted"/>
<keyword evidence="1" id="KW-0732">Signal</keyword>
<feature type="signal peptide" evidence="1">
    <location>
        <begin position="1"/>
        <end position="26"/>
    </location>
</feature>
<reference evidence="2 3" key="1">
    <citation type="submission" date="2019-08" db="EMBL/GenBank/DDBJ databases">
        <title>Genome of Phaeodactylibacter luteus.</title>
        <authorList>
            <person name="Bowman J.P."/>
        </authorList>
    </citation>
    <scope>NUCLEOTIDE SEQUENCE [LARGE SCALE GENOMIC DNA]</scope>
    <source>
        <strain evidence="2 3">KCTC 42180</strain>
    </source>
</reference>
<evidence type="ECO:0000313" key="3">
    <source>
        <dbReference type="Proteomes" id="UP000321580"/>
    </source>
</evidence>
<dbReference type="RefSeq" id="WP_147165497.1">
    <property type="nucleotide sequence ID" value="NZ_VOOR01000001.1"/>
</dbReference>
<dbReference type="OrthoDB" id="1121518at2"/>
<comment type="caution">
    <text evidence="2">The sequence shown here is derived from an EMBL/GenBank/DDBJ whole genome shotgun (WGS) entry which is preliminary data.</text>
</comment>
<name>A0A5C6S769_9BACT</name>
<evidence type="ECO:0000256" key="1">
    <source>
        <dbReference type="SAM" id="SignalP"/>
    </source>
</evidence>
<evidence type="ECO:0008006" key="4">
    <source>
        <dbReference type="Google" id="ProtNLM"/>
    </source>
</evidence>
<dbReference type="EMBL" id="VOOR01000001">
    <property type="protein sequence ID" value="TXB70265.1"/>
    <property type="molecule type" value="Genomic_DNA"/>
</dbReference>
<accession>A0A5C6S769</accession>
<sequence length="207" mass="22801">MYTDRINIRRALSLTLLAVWFAPLWAGAQAVADVTEISYLDGVGGFYQEAAVGFAAGSFAGTPSVGVELAYAAGYQWKTAFGGGLSAGVAAYRHQPGYTYYPVMAEARGYIWDNSSAPYYKLGIGYGFSFQESHEEVVAAKGGLCNQLALGLRFISDRRIHAFVEAGYRQQRGETVIRGFDGWWGNESEEKQRFTLNRLMLRTGILF</sequence>
<evidence type="ECO:0000313" key="2">
    <source>
        <dbReference type="EMBL" id="TXB70265.1"/>
    </source>
</evidence>
<keyword evidence="3" id="KW-1185">Reference proteome</keyword>
<organism evidence="2 3">
    <name type="scientific">Phaeodactylibacter luteus</name>
    <dbReference type="NCBI Taxonomy" id="1564516"/>
    <lineage>
        <taxon>Bacteria</taxon>
        <taxon>Pseudomonadati</taxon>
        <taxon>Bacteroidota</taxon>
        <taxon>Saprospiria</taxon>
        <taxon>Saprospirales</taxon>
        <taxon>Haliscomenobacteraceae</taxon>
        <taxon>Phaeodactylibacter</taxon>
    </lineage>
</organism>
<gene>
    <name evidence="2" type="ORF">FRY97_00755</name>
</gene>
<dbReference type="Proteomes" id="UP000321580">
    <property type="component" value="Unassembled WGS sequence"/>
</dbReference>